<feature type="transmembrane region" description="Helical" evidence="2">
    <location>
        <begin position="124"/>
        <end position="149"/>
    </location>
</feature>
<keyword evidence="2" id="KW-0812">Transmembrane</keyword>
<reference evidence="4 5" key="1">
    <citation type="submission" date="2023-08" db="EMBL/GenBank/DDBJ databases">
        <title>Microbacterium aquilitoris sp. nov. and Microbacterium gwkjibeachense sp. nov., isolated from beach.</title>
        <authorList>
            <person name="Lee S.D."/>
            <person name="Yang H."/>
            <person name="Kim I."/>
        </authorList>
    </citation>
    <scope>NUCLEOTIDE SEQUENCE [LARGE SCALE GENOMIC DNA]</scope>
    <source>
        <strain evidence="4 5">KSW-18</strain>
    </source>
</reference>
<keyword evidence="2" id="KW-1133">Transmembrane helix</keyword>
<keyword evidence="2" id="KW-0472">Membrane</keyword>
<evidence type="ECO:0000256" key="1">
    <source>
        <dbReference type="SAM" id="MobiDB-lite"/>
    </source>
</evidence>
<proteinExistence type="predicted"/>
<evidence type="ECO:0000256" key="2">
    <source>
        <dbReference type="SAM" id="Phobius"/>
    </source>
</evidence>
<feature type="transmembrane region" description="Helical" evidence="2">
    <location>
        <begin position="161"/>
        <end position="181"/>
    </location>
</feature>
<evidence type="ECO:0000313" key="5">
    <source>
        <dbReference type="Proteomes" id="UP001262835"/>
    </source>
</evidence>
<feature type="domain" description="DUF2510" evidence="3">
    <location>
        <begin position="7"/>
        <end position="39"/>
    </location>
</feature>
<feature type="transmembrane region" description="Helical" evidence="2">
    <location>
        <begin position="201"/>
        <end position="227"/>
    </location>
</feature>
<dbReference type="InterPro" id="IPR018929">
    <property type="entry name" value="DUF2510"/>
</dbReference>
<gene>
    <name evidence="4" type="ORF">Q9S78_05900</name>
</gene>
<sequence length="231" mass="23546">MSRQAPAGWYADPGEPGQLRWWDGSDWAADTVAPTPAPDAAPAVTTPPAPSAQPADSAAPAAPAAKPRSAPAGAARSGTPSSGTVWIWLAIAASALPLYTGVFLDARTIVRLGGPSGGLTPAGWIAAALALLVVIDVVLVAAAVLFACLDHRALRGRGLDAPFAWGWAALAFVLTLGVYVVGRSVVVHRRTGGGLAPLWTWTAVTVVGLVVFAVWIAGFSDAAWVAVTTSR</sequence>
<dbReference type="Proteomes" id="UP001262835">
    <property type="component" value="Unassembled WGS sequence"/>
</dbReference>
<feature type="region of interest" description="Disordered" evidence="1">
    <location>
        <begin position="1"/>
        <end position="80"/>
    </location>
</feature>
<feature type="compositionally biased region" description="Low complexity" evidence="1">
    <location>
        <begin position="52"/>
        <end position="80"/>
    </location>
</feature>
<evidence type="ECO:0000259" key="3">
    <source>
        <dbReference type="Pfam" id="PF10708"/>
    </source>
</evidence>
<comment type="caution">
    <text evidence="4">The sequence shown here is derived from an EMBL/GenBank/DDBJ whole genome shotgun (WGS) entry which is preliminary data.</text>
</comment>
<keyword evidence="5" id="KW-1185">Reference proteome</keyword>
<dbReference type="Pfam" id="PF10708">
    <property type="entry name" value="DUF2510"/>
    <property type="match status" value="1"/>
</dbReference>
<name>A0ABU3GII2_9MICO</name>
<feature type="transmembrane region" description="Helical" evidence="2">
    <location>
        <begin position="85"/>
        <end position="104"/>
    </location>
</feature>
<organism evidence="4 5">
    <name type="scientific">Microbacterium aquilitoris</name>
    <dbReference type="NCBI Taxonomy" id="3067307"/>
    <lineage>
        <taxon>Bacteria</taxon>
        <taxon>Bacillati</taxon>
        <taxon>Actinomycetota</taxon>
        <taxon>Actinomycetes</taxon>
        <taxon>Micrococcales</taxon>
        <taxon>Microbacteriaceae</taxon>
        <taxon>Microbacterium</taxon>
    </lineage>
</organism>
<protein>
    <submittedName>
        <fullName evidence="4">DUF2510 domain-containing protein</fullName>
    </submittedName>
</protein>
<accession>A0ABU3GII2</accession>
<dbReference type="EMBL" id="JAUZVT010000001">
    <property type="protein sequence ID" value="MDT3330195.1"/>
    <property type="molecule type" value="Genomic_DNA"/>
</dbReference>
<dbReference type="RefSeq" id="WP_051090670.1">
    <property type="nucleotide sequence ID" value="NZ_JAUZVT010000001.1"/>
</dbReference>
<evidence type="ECO:0000313" key="4">
    <source>
        <dbReference type="EMBL" id="MDT3330195.1"/>
    </source>
</evidence>
<feature type="compositionally biased region" description="Pro residues" evidence="1">
    <location>
        <begin position="35"/>
        <end position="51"/>
    </location>
</feature>